<reference evidence="2 3" key="1">
    <citation type="journal article" date="2023" name="Plants (Basel)">
        <title>Bridging the Gap: Combining Genomics and Transcriptomics Approaches to Understand Stylosanthes scabra, an Orphan Legume from the Brazilian Caatinga.</title>
        <authorList>
            <person name="Ferreira-Neto J.R.C."/>
            <person name="da Silva M.D."/>
            <person name="Binneck E."/>
            <person name="de Melo N.F."/>
            <person name="da Silva R.H."/>
            <person name="de Melo A.L.T.M."/>
            <person name="Pandolfi V."/>
            <person name="Bustamante F.O."/>
            <person name="Brasileiro-Vidal A.C."/>
            <person name="Benko-Iseppon A.M."/>
        </authorList>
    </citation>
    <scope>NUCLEOTIDE SEQUENCE [LARGE SCALE GENOMIC DNA]</scope>
    <source>
        <tissue evidence="2">Leaves</tissue>
    </source>
</reference>
<dbReference type="Proteomes" id="UP001341840">
    <property type="component" value="Unassembled WGS sequence"/>
</dbReference>
<gene>
    <name evidence="2" type="ORF">PIB30_080317</name>
</gene>
<feature type="region of interest" description="Disordered" evidence="1">
    <location>
        <begin position="80"/>
        <end position="107"/>
    </location>
</feature>
<keyword evidence="3" id="KW-1185">Reference proteome</keyword>
<proteinExistence type="predicted"/>
<name>A0ABU6SRU7_9FABA</name>
<protein>
    <submittedName>
        <fullName evidence="2">Uncharacterized protein</fullName>
    </submittedName>
</protein>
<comment type="caution">
    <text evidence="2">The sequence shown here is derived from an EMBL/GenBank/DDBJ whole genome shotgun (WGS) entry which is preliminary data.</text>
</comment>
<accession>A0ABU6SRU7</accession>
<evidence type="ECO:0000313" key="3">
    <source>
        <dbReference type="Proteomes" id="UP001341840"/>
    </source>
</evidence>
<organism evidence="2 3">
    <name type="scientific">Stylosanthes scabra</name>
    <dbReference type="NCBI Taxonomy" id="79078"/>
    <lineage>
        <taxon>Eukaryota</taxon>
        <taxon>Viridiplantae</taxon>
        <taxon>Streptophyta</taxon>
        <taxon>Embryophyta</taxon>
        <taxon>Tracheophyta</taxon>
        <taxon>Spermatophyta</taxon>
        <taxon>Magnoliopsida</taxon>
        <taxon>eudicotyledons</taxon>
        <taxon>Gunneridae</taxon>
        <taxon>Pentapetalae</taxon>
        <taxon>rosids</taxon>
        <taxon>fabids</taxon>
        <taxon>Fabales</taxon>
        <taxon>Fabaceae</taxon>
        <taxon>Papilionoideae</taxon>
        <taxon>50 kb inversion clade</taxon>
        <taxon>dalbergioids sensu lato</taxon>
        <taxon>Dalbergieae</taxon>
        <taxon>Pterocarpus clade</taxon>
        <taxon>Stylosanthes</taxon>
    </lineage>
</organism>
<dbReference type="EMBL" id="JASCZI010061581">
    <property type="protein sequence ID" value="MED6139062.1"/>
    <property type="molecule type" value="Genomic_DNA"/>
</dbReference>
<evidence type="ECO:0000313" key="2">
    <source>
        <dbReference type="EMBL" id="MED6139062.1"/>
    </source>
</evidence>
<sequence>MMLMHQAQVKACEEAEARLKSTKKTEKEKDNEIAIDIRRIVEVVVAEAREMEAQEKEAASDLNKLDQPAPGLMMIASTATQEDDYDPNKAFDIGLGTQPQQRESPEEMYDLDDFPEEPENPVSYAVPAPTIVVPNRPVAESSQHNNDLKERCVIWALPDKKEIRYDSIFMIKGE</sequence>
<evidence type="ECO:0000256" key="1">
    <source>
        <dbReference type="SAM" id="MobiDB-lite"/>
    </source>
</evidence>